<dbReference type="GO" id="GO:0005634">
    <property type="term" value="C:nucleus"/>
    <property type="evidence" value="ECO:0007669"/>
    <property type="project" value="UniProtKB-SubCell"/>
</dbReference>
<dbReference type="PROSITE" id="PS50157">
    <property type="entry name" value="ZINC_FINGER_C2H2_2"/>
    <property type="match status" value="2"/>
</dbReference>
<keyword evidence="4 10" id="KW-0863">Zinc-finger</keyword>
<dbReference type="SMART" id="SM00355">
    <property type="entry name" value="ZnF_C2H2"/>
    <property type="match status" value="2"/>
</dbReference>
<evidence type="ECO:0000313" key="12">
    <source>
        <dbReference type="EMBL" id="GIY31836.1"/>
    </source>
</evidence>
<keyword evidence="3" id="KW-0677">Repeat</keyword>
<dbReference type="GO" id="GO:0000981">
    <property type="term" value="F:DNA-binding transcription factor activity, RNA polymerase II-specific"/>
    <property type="evidence" value="ECO:0007669"/>
    <property type="project" value="TreeGrafter"/>
</dbReference>
<dbReference type="SUPFAM" id="SSF57667">
    <property type="entry name" value="beta-beta-alpha zinc fingers"/>
    <property type="match status" value="2"/>
</dbReference>
<dbReference type="EMBL" id="BPLR01009426">
    <property type="protein sequence ID" value="GIY31836.1"/>
    <property type="molecule type" value="Genomic_DNA"/>
</dbReference>
<dbReference type="InterPro" id="IPR013087">
    <property type="entry name" value="Znf_C2H2_type"/>
</dbReference>
<evidence type="ECO:0000256" key="7">
    <source>
        <dbReference type="ARBA" id="ARBA00023125"/>
    </source>
</evidence>
<accession>A0AAV4SF59</accession>
<proteinExistence type="predicted"/>
<dbReference type="PANTHER" id="PTHR24384">
    <property type="entry name" value="FINGER PUTATIVE TRANSCRIPTION FACTOR FAMILY-RELATED"/>
    <property type="match status" value="1"/>
</dbReference>
<dbReference type="Gene3D" id="3.30.160.60">
    <property type="entry name" value="Classic Zinc Finger"/>
    <property type="match status" value="2"/>
</dbReference>
<keyword evidence="9" id="KW-0539">Nucleus</keyword>
<feature type="domain" description="C2H2-type" evidence="11">
    <location>
        <begin position="53"/>
        <end position="80"/>
    </location>
</feature>
<evidence type="ECO:0000256" key="10">
    <source>
        <dbReference type="PROSITE-ProRule" id="PRU00042"/>
    </source>
</evidence>
<evidence type="ECO:0000256" key="3">
    <source>
        <dbReference type="ARBA" id="ARBA00022737"/>
    </source>
</evidence>
<dbReference type="PANTHER" id="PTHR24384:SF189">
    <property type="entry name" value="C2H2-TYPE DOMAIN-CONTAINING PROTEIN-RELATED"/>
    <property type="match status" value="1"/>
</dbReference>
<dbReference type="GO" id="GO:0000978">
    <property type="term" value="F:RNA polymerase II cis-regulatory region sequence-specific DNA binding"/>
    <property type="evidence" value="ECO:0007669"/>
    <property type="project" value="TreeGrafter"/>
</dbReference>
<keyword evidence="13" id="KW-1185">Reference proteome</keyword>
<keyword evidence="8" id="KW-0804">Transcription</keyword>
<keyword evidence="2" id="KW-0479">Metal-binding</keyword>
<dbReference type="InterPro" id="IPR036236">
    <property type="entry name" value="Znf_C2H2_sf"/>
</dbReference>
<dbReference type="GO" id="GO:0008270">
    <property type="term" value="F:zinc ion binding"/>
    <property type="evidence" value="ECO:0007669"/>
    <property type="project" value="UniProtKB-KW"/>
</dbReference>
<evidence type="ECO:0000256" key="6">
    <source>
        <dbReference type="ARBA" id="ARBA00023015"/>
    </source>
</evidence>
<evidence type="ECO:0000256" key="2">
    <source>
        <dbReference type="ARBA" id="ARBA00022723"/>
    </source>
</evidence>
<reference evidence="12 13" key="1">
    <citation type="submission" date="2021-06" db="EMBL/GenBank/DDBJ databases">
        <title>Caerostris extrusa draft genome.</title>
        <authorList>
            <person name="Kono N."/>
            <person name="Arakawa K."/>
        </authorList>
    </citation>
    <scope>NUCLEOTIDE SEQUENCE [LARGE SCALE GENOMIC DNA]</scope>
</reference>
<keyword evidence="7" id="KW-0238">DNA-binding</keyword>
<comment type="subcellular location">
    <subcellularLocation>
        <location evidence="1">Nucleus</location>
    </subcellularLocation>
</comment>
<dbReference type="Proteomes" id="UP001054945">
    <property type="component" value="Unassembled WGS sequence"/>
</dbReference>
<evidence type="ECO:0000256" key="4">
    <source>
        <dbReference type="ARBA" id="ARBA00022771"/>
    </source>
</evidence>
<protein>
    <recommendedName>
        <fullName evidence="11">C2H2-type domain-containing protein</fullName>
    </recommendedName>
</protein>
<evidence type="ECO:0000256" key="1">
    <source>
        <dbReference type="ARBA" id="ARBA00004123"/>
    </source>
</evidence>
<comment type="caution">
    <text evidence="12">The sequence shown here is derived from an EMBL/GenBank/DDBJ whole genome shotgun (WGS) entry which is preliminary data.</text>
</comment>
<name>A0AAV4SF59_CAEEX</name>
<gene>
    <name evidence="12" type="ORF">CEXT_231821</name>
</gene>
<organism evidence="12 13">
    <name type="scientific">Caerostris extrusa</name>
    <name type="common">Bark spider</name>
    <name type="synonym">Caerostris bankana</name>
    <dbReference type="NCBI Taxonomy" id="172846"/>
    <lineage>
        <taxon>Eukaryota</taxon>
        <taxon>Metazoa</taxon>
        <taxon>Ecdysozoa</taxon>
        <taxon>Arthropoda</taxon>
        <taxon>Chelicerata</taxon>
        <taxon>Arachnida</taxon>
        <taxon>Araneae</taxon>
        <taxon>Araneomorphae</taxon>
        <taxon>Entelegynae</taxon>
        <taxon>Araneoidea</taxon>
        <taxon>Araneidae</taxon>
        <taxon>Caerostris</taxon>
    </lineage>
</organism>
<feature type="domain" description="C2H2-type" evidence="11">
    <location>
        <begin position="2"/>
        <end position="29"/>
    </location>
</feature>
<dbReference type="AlphaFoldDB" id="A0AAV4SF59"/>
<evidence type="ECO:0000256" key="9">
    <source>
        <dbReference type="ARBA" id="ARBA00023242"/>
    </source>
</evidence>
<evidence type="ECO:0000313" key="13">
    <source>
        <dbReference type="Proteomes" id="UP001054945"/>
    </source>
</evidence>
<keyword evidence="5" id="KW-0862">Zinc</keyword>
<keyword evidence="6" id="KW-0805">Transcription regulation</keyword>
<evidence type="ECO:0000256" key="8">
    <source>
        <dbReference type="ARBA" id="ARBA00023163"/>
    </source>
</evidence>
<dbReference type="InterPro" id="IPR050752">
    <property type="entry name" value="C2H2-ZF_domain"/>
</dbReference>
<sequence>MHCCSKCTYGTPLKWNLKQHMLIHTGEKAFCMFCLDEEDMFTLQLFENGERAFNCIICSYTTPFKGSMKRHVLIHSGMKPFECEVCHKAF</sequence>
<evidence type="ECO:0000256" key="5">
    <source>
        <dbReference type="ARBA" id="ARBA00022833"/>
    </source>
</evidence>
<evidence type="ECO:0000259" key="11">
    <source>
        <dbReference type="PROSITE" id="PS50157"/>
    </source>
</evidence>